<name>A0A1G8S837_9RHOB</name>
<dbReference type="RefSeq" id="WP_093153794.1">
    <property type="nucleotide sequence ID" value="NZ_FNEK01000014.1"/>
</dbReference>
<dbReference type="AlphaFoldDB" id="A0A1G8S837"/>
<dbReference type="OrthoDB" id="9773673at2"/>
<evidence type="ECO:0000256" key="1">
    <source>
        <dbReference type="SAM" id="MobiDB-lite"/>
    </source>
</evidence>
<proteinExistence type="predicted"/>
<keyword evidence="3" id="KW-1185">Reference proteome</keyword>
<accession>A0A1G8S837</accession>
<sequence>MARQGKHIICITKNGTNPAYEGARIGARRVAEAAGYEMTSLYPERPDDAVASAPRSERRLRATGSTWRSPMPALHR</sequence>
<dbReference type="EMBL" id="FNEK01000014">
    <property type="protein sequence ID" value="SDJ24935.1"/>
    <property type="molecule type" value="Genomic_DNA"/>
</dbReference>
<organism evidence="2 3">
    <name type="scientific">Aliiruegeria lutimaris</name>
    <dbReference type="NCBI Taxonomy" id="571298"/>
    <lineage>
        <taxon>Bacteria</taxon>
        <taxon>Pseudomonadati</taxon>
        <taxon>Pseudomonadota</taxon>
        <taxon>Alphaproteobacteria</taxon>
        <taxon>Rhodobacterales</taxon>
        <taxon>Roseobacteraceae</taxon>
        <taxon>Aliiruegeria</taxon>
    </lineage>
</organism>
<evidence type="ECO:0000313" key="2">
    <source>
        <dbReference type="EMBL" id="SDJ24935.1"/>
    </source>
</evidence>
<dbReference type="STRING" id="571298.SAMN04488026_101471"/>
<reference evidence="2 3" key="1">
    <citation type="submission" date="2016-10" db="EMBL/GenBank/DDBJ databases">
        <authorList>
            <person name="de Groot N.N."/>
        </authorList>
    </citation>
    <scope>NUCLEOTIDE SEQUENCE [LARGE SCALE GENOMIC DNA]</scope>
    <source>
        <strain evidence="2 3">DSM 25294</strain>
    </source>
</reference>
<feature type="region of interest" description="Disordered" evidence="1">
    <location>
        <begin position="46"/>
        <end position="76"/>
    </location>
</feature>
<dbReference type="Proteomes" id="UP000199382">
    <property type="component" value="Unassembled WGS sequence"/>
</dbReference>
<gene>
    <name evidence="2" type="ORF">SAMN04488026_101471</name>
</gene>
<evidence type="ECO:0000313" key="3">
    <source>
        <dbReference type="Proteomes" id="UP000199382"/>
    </source>
</evidence>
<protein>
    <submittedName>
        <fullName evidence="2">Uncharacterized protein</fullName>
    </submittedName>
</protein>